<feature type="non-terminal residue" evidence="1">
    <location>
        <position position="48"/>
    </location>
</feature>
<dbReference type="AlphaFoldDB" id="A0A060BPP6"/>
<accession>A0A060BPP6</accession>
<proteinExistence type="predicted"/>
<name>A0A060BPP6_9ACTN</name>
<protein>
    <submittedName>
        <fullName evidence="1">CAZy families GT28 protein</fullName>
    </submittedName>
</protein>
<evidence type="ECO:0000313" key="1">
    <source>
        <dbReference type="EMBL" id="AIA86308.1"/>
    </source>
</evidence>
<dbReference type="EMBL" id="KF119043">
    <property type="protein sequence ID" value="AIA86308.1"/>
    <property type="molecule type" value="Genomic_DNA"/>
</dbReference>
<organism evidence="1">
    <name type="scientific">uncultured Eggerthella sp</name>
    <dbReference type="NCBI Taxonomy" id="293422"/>
    <lineage>
        <taxon>Bacteria</taxon>
        <taxon>Bacillati</taxon>
        <taxon>Actinomycetota</taxon>
        <taxon>Coriobacteriia</taxon>
        <taxon>Eggerthellales</taxon>
        <taxon>Eggerthellaceae</taxon>
        <taxon>Eggerthella</taxon>
        <taxon>environmental samples</taxon>
    </lineage>
</organism>
<reference evidence="1" key="1">
    <citation type="journal article" date="2013" name="Environ. Microbiol.">
        <title>Seasonally variable intestinal metagenomes of the red palm weevil (Rhynchophorus ferrugineus).</title>
        <authorList>
            <person name="Jia S."/>
            <person name="Zhang X."/>
            <person name="Zhang G."/>
            <person name="Yin A."/>
            <person name="Zhang S."/>
            <person name="Li F."/>
            <person name="Wang L."/>
            <person name="Zhao D."/>
            <person name="Yun Q."/>
            <person name="Tala"/>
            <person name="Wang J."/>
            <person name="Sun G."/>
            <person name="Baabdullah M."/>
            <person name="Yu X."/>
            <person name="Hu S."/>
            <person name="Al-Mssallem I.S."/>
            <person name="Yu J."/>
        </authorList>
    </citation>
    <scope>NUCLEOTIDE SEQUENCE</scope>
</reference>
<sequence>MGSFLRRPDAALDVARATFHLVEMPKTSDDPSRKKRFAQLYWGEKPAH</sequence>